<proteinExistence type="inferred from homology"/>
<evidence type="ECO:0000256" key="4">
    <source>
        <dbReference type="ARBA" id="ARBA00022801"/>
    </source>
</evidence>
<dbReference type="GO" id="GO:0006508">
    <property type="term" value="P:proteolysis"/>
    <property type="evidence" value="ECO:0007669"/>
    <property type="project" value="UniProtKB-KW"/>
</dbReference>
<keyword evidence="9" id="KW-0645">Protease</keyword>
<evidence type="ECO:0000256" key="1">
    <source>
        <dbReference type="ARBA" id="ARBA00004141"/>
    </source>
</evidence>
<dbReference type="GO" id="GO:0016020">
    <property type="term" value="C:membrane"/>
    <property type="evidence" value="ECO:0007669"/>
    <property type="project" value="UniProtKB-SubCell"/>
</dbReference>
<evidence type="ECO:0000313" key="9">
    <source>
        <dbReference type="EMBL" id="RLY03997.1"/>
    </source>
</evidence>
<evidence type="ECO:0000313" key="10">
    <source>
        <dbReference type="Proteomes" id="UP000279194"/>
    </source>
</evidence>
<accession>A0A3L9DVT3</accession>
<dbReference type="AlphaFoldDB" id="A0A3L9DVT3"/>
<dbReference type="OrthoDB" id="9813074at2"/>
<protein>
    <submittedName>
        <fullName evidence="9">Rhomboid family intramembrane serine protease</fullName>
    </submittedName>
</protein>
<keyword evidence="6 7" id="KW-0472">Membrane</keyword>
<name>A0A3L9DVT3_9STRE</name>
<dbReference type="Gene3D" id="1.20.1540.10">
    <property type="entry name" value="Rhomboid-like"/>
    <property type="match status" value="1"/>
</dbReference>
<feature type="transmembrane region" description="Helical" evidence="7">
    <location>
        <begin position="12"/>
        <end position="31"/>
    </location>
</feature>
<reference evidence="9 10" key="1">
    <citation type="submission" date="2018-10" db="EMBL/GenBank/DDBJ databases">
        <title>Streptococcus hillyeri sp. nov., isolated from equine tracheal sample.</title>
        <authorList>
            <person name="Macfadyen A.C."/>
            <person name="Waller A."/>
            <person name="Paterson G.K."/>
        </authorList>
    </citation>
    <scope>NUCLEOTIDE SEQUENCE [LARGE SCALE GENOMIC DNA]</scope>
    <source>
        <strain evidence="9 10">28462</strain>
    </source>
</reference>
<comment type="subcellular location">
    <subcellularLocation>
        <location evidence="1">Membrane</location>
        <topology evidence="1">Multi-pass membrane protein</topology>
    </subcellularLocation>
</comment>
<dbReference type="PANTHER" id="PTHR43731:SF14">
    <property type="entry name" value="PRESENILIN-ASSOCIATED RHOMBOID-LIKE PROTEIN, MITOCHONDRIAL"/>
    <property type="match status" value="1"/>
</dbReference>
<dbReference type="RefSeq" id="WP_121835044.1">
    <property type="nucleotide sequence ID" value="NZ_CP163513.1"/>
</dbReference>
<dbReference type="InterPro" id="IPR035952">
    <property type="entry name" value="Rhomboid-like_sf"/>
</dbReference>
<evidence type="ECO:0000256" key="7">
    <source>
        <dbReference type="SAM" id="Phobius"/>
    </source>
</evidence>
<evidence type="ECO:0000256" key="5">
    <source>
        <dbReference type="ARBA" id="ARBA00022989"/>
    </source>
</evidence>
<feature type="domain" description="Peptidase S54 rhomboid" evidence="8">
    <location>
        <begin position="55"/>
        <end position="189"/>
    </location>
</feature>
<evidence type="ECO:0000256" key="2">
    <source>
        <dbReference type="ARBA" id="ARBA00009045"/>
    </source>
</evidence>
<dbReference type="EMBL" id="RCVM01000005">
    <property type="protein sequence ID" value="RLY03997.1"/>
    <property type="molecule type" value="Genomic_DNA"/>
</dbReference>
<gene>
    <name evidence="9" type="ORF">EAF07_03925</name>
</gene>
<dbReference type="Proteomes" id="UP000279194">
    <property type="component" value="Unassembled WGS sequence"/>
</dbReference>
<feature type="transmembrane region" description="Helical" evidence="7">
    <location>
        <begin position="64"/>
        <end position="84"/>
    </location>
</feature>
<keyword evidence="3 7" id="KW-0812">Transmembrane</keyword>
<organism evidence="9 10">
    <name type="scientific">Streptococcus hillyeri</name>
    <dbReference type="NCBI Taxonomy" id="2282420"/>
    <lineage>
        <taxon>Bacteria</taxon>
        <taxon>Bacillati</taxon>
        <taxon>Bacillota</taxon>
        <taxon>Bacilli</taxon>
        <taxon>Lactobacillales</taxon>
        <taxon>Streptococcaceae</taxon>
        <taxon>Streptococcus</taxon>
    </lineage>
</organism>
<keyword evidence="5 7" id="KW-1133">Transmembrane helix</keyword>
<sequence>MQQTFRQSPVTATLLSLTIGYFLLIQLLFWGKSTTAVSILRAGGIYGAYLHFYPAELWRLISPIFIHIGWEHLIMNAISLYFVGAMAEQWWGVWRFLMLYLLSGVMGNVFVVFFTPDVVSAGASTSIFGMFAAISVIGYFGRNAYLKQVGQNYQVLLVMNLVFNVFMPSVSIAGHIGGAIGGGLCAVFLTTRFDRFIFKQSQRMLALVAYVALLILLLGIVFVRPL</sequence>
<feature type="transmembrane region" description="Helical" evidence="7">
    <location>
        <begin position="121"/>
        <end position="141"/>
    </location>
</feature>
<dbReference type="InterPro" id="IPR050925">
    <property type="entry name" value="Rhomboid_protease_S54"/>
</dbReference>
<dbReference type="SUPFAM" id="SSF144091">
    <property type="entry name" value="Rhomboid-like"/>
    <property type="match status" value="1"/>
</dbReference>
<keyword evidence="4" id="KW-0378">Hydrolase</keyword>
<dbReference type="GO" id="GO:0004252">
    <property type="term" value="F:serine-type endopeptidase activity"/>
    <property type="evidence" value="ECO:0007669"/>
    <property type="project" value="InterPro"/>
</dbReference>
<dbReference type="Pfam" id="PF01694">
    <property type="entry name" value="Rhomboid"/>
    <property type="match status" value="1"/>
</dbReference>
<evidence type="ECO:0000259" key="8">
    <source>
        <dbReference type="Pfam" id="PF01694"/>
    </source>
</evidence>
<comment type="similarity">
    <text evidence="2">Belongs to the peptidase S54 family.</text>
</comment>
<evidence type="ECO:0000256" key="3">
    <source>
        <dbReference type="ARBA" id="ARBA00022692"/>
    </source>
</evidence>
<feature type="transmembrane region" description="Helical" evidence="7">
    <location>
        <begin position="205"/>
        <end position="223"/>
    </location>
</feature>
<evidence type="ECO:0000256" key="6">
    <source>
        <dbReference type="ARBA" id="ARBA00023136"/>
    </source>
</evidence>
<dbReference type="InterPro" id="IPR022764">
    <property type="entry name" value="Peptidase_S54_rhomboid_dom"/>
</dbReference>
<keyword evidence="10" id="KW-1185">Reference proteome</keyword>
<feature type="transmembrane region" description="Helical" evidence="7">
    <location>
        <begin position="96"/>
        <end position="115"/>
    </location>
</feature>
<dbReference type="PANTHER" id="PTHR43731">
    <property type="entry name" value="RHOMBOID PROTEASE"/>
    <property type="match status" value="1"/>
</dbReference>
<comment type="caution">
    <text evidence="9">The sequence shown here is derived from an EMBL/GenBank/DDBJ whole genome shotgun (WGS) entry which is preliminary data.</text>
</comment>